<organism evidence="2">
    <name type="scientific">Fagus sylvatica</name>
    <name type="common">Beechnut</name>
    <dbReference type="NCBI Taxonomy" id="28930"/>
    <lineage>
        <taxon>Eukaryota</taxon>
        <taxon>Viridiplantae</taxon>
        <taxon>Streptophyta</taxon>
        <taxon>Embryophyta</taxon>
        <taxon>Tracheophyta</taxon>
        <taxon>Spermatophyta</taxon>
        <taxon>Magnoliopsida</taxon>
        <taxon>eudicotyledons</taxon>
        <taxon>Gunneridae</taxon>
        <taxon>Pentapetalae</taxon>
        <taxon>rosids</taxon>
        <taxon>fabids</taxon>
        <taxon>Fagales</taxon>
        <taxon>Fagaceae</taxon>
        <taxon>Fagus</taxon>
    </lineage>
</organism>
<gene>
    <name evidence="2" type="ORF">FSB_LOCUS26582</name>
</gene>
<feature type="region of interest" description="Disordered" evidence="1">
    <location>
        <begin position="306"/>
        <end position="326"/>
    </location>
</feature>
<sequence>MKDNINRITLWIGTIIDVDFTDEPKPHWKNFVRVRVEVDITIPLKSGMFLPRPGLPNLWIGLKYKKLSDLCYKYGNFGHVEKDCGHPKISWECPPEDGSTKDIPESVPAALAMQDDNQVFDGGPRPIRDKDRGEVPLKYQSLAVEDVNTTKQKRTGMPKPHGEVLFLAQLMAKSLQQDHRPLNLCMETTDQLDNQNVGIHNLSSVASGTHSSQHVVSLNNTNLGITGLFDNPQNQAHHVSYPTPSPAPNSPVSTPNTFESDPSELTSTNPAQLPPISLSTIPESVFPDHHLESSPIIHLAHKRKIQPDTDHPTTKKPKITEASTTTTYSDPKQMTIIPHSRTEVYLNSEKSCKNNPSDSVKVRPQHKKSIGYSLEVATSTNSLPVSEEGFVKPPPA</sequence>
<accession>A0A2N9GGZ3</accession>
<evidence type="ECO:0000256" key="1">
    <source>
        <dbReference type="SAM" id="MobiDB-lite"/>
    </source>
</evidence>
<dbReference type="EMBL" id="OIVN01001891">
    <property type="protein sequence ID" value="SPC98700.1"/>
    <property type="molecule type" value="Genomic_DNA"/>
</dbReference>
<feature type="compositionally biased region" description="Polar residues" evidence="1">
    <location>
        <begin position="250"/>
        <end position="280"/>
    </location>
</feature>
<protein>
    <recommendedName>
        <fullName evidence="3">CCHC-type domain-containing protein</fullName>
    </recommendedName>
</protein>
<name>A0A2N9GGZ3_FAGSY</name>
<reference evidence="2" key="1">
    <citation type="submission" date="2018-02" db="EMBL/GenBank/DDBJ databases">
        <authorList>
            <person name="Cohen D.B."/>
            <person name="Kent A.D."/>
        </authorList>
    </citation>
    <scope>NUCLEOTIDE SEQUENCE</scope>
</reference>
<dbReference type="AlphaFoldDB" id="A0A2N9GGZ3"/>
<evidence type="ECO:0000313" key="2">
    <source>
        <dbReference type="EMBL" id="SPC98700.1"/>
    </source>
</evidence>
<evidence type="ECO:0008006" key="3">
    <source>
        <dbReference type="Google" id="ProtNLM"/>
    </source>
</evidence>
<feature type="region of interest" description="Disordered" evidence="1">
    <location>
        <begin position="228"/>
        <end position="280"/>
    </location>
</feature>
<proteinExistence type="predicted"/>